<evidence type="ECO:0000256" key="5">
    <source>
        <dbReference type="ARBA" id="ARBA00022490"/>
    </source>
</evidence>
<evidence type="ECO:0000256" key="1">
    <source>
        <dbReference type="ARBA" id="ARBA00004496"/>
    </source>
</evidence>
<dbReference type="Gene3D" id="3.40.50.150">
    <property type="entry name" value="Vaccinia Virus protein VP39"/>
    <property type="match status" value="1"/>
</dbReference>
<comment type="similarity">
    <text evidence="2">Belongs to the methyltransferase superfamily. L-isoaspartyl/D-aspartyl protein methyltransferase family.</text>
</comment>
<evidence type="ECO:0000256" key="9">
    <source>
        <dbReference type="ARBA" id="ARBA00030757"/>
    </source>
</evidence>
<dbReference type="GO" id="GO:0032259">
    <property type="term" value="P:methylation"/>
    <property type="evidence" value="ECO:0007669"/>
    <property type="project" value="UniProtKB-KW"/>
</dbReference>
<dbReference type="InterPro" id="IPR000682">
    <property type="entry name" value="PCMT"/>
</dbReference>
<dbReference type="EMBL" id="CAJVAX010000019">
    <property type="protein sequence ID" value="CAG7652041.1"/>
    <property type="molecule type" value="Genomic_DNA"/>
</dbReference>
<dbReference type="Pfam" id="PF01135">
    <property type="entry name" value="PCMT"/>
    <property type="match status" value="1"/>
</dbReference>
<accession>A0A9W4MIV4</accession>
<reference evidence="12" key="1">
    <citation type="submission" date="2021-06" db="EMBL/GenBank/DDBJ databases">
        <authorList>
            <person name="Arsene-Ploetze F."/>
        </authorList>
    </citation>
    <scope>NUCLEOTIDE SEQUENCE</scope>
    <source>
        <strain evidence="12">SBRY1</strain>
    </source>
</reference>
<dbReference type="GO" id="GO:0005737">
    <property type="term" value="C:cytoplasm"/>
    <property type="evidence" value="ECO:0007669"/>
    <property type="project" value="UniProtKB-SubCell"/>
</dbReference>
<dbReference type="AlphaFoldDB" id="A0A9W4MIV4"/>
<protein>
    <recommendedName>
        <fullName evidence="4">Protein-L-isoaspartate O-methyltransferase</fullName>
        <ecNumber evidence="3">2.1.1.77</ecNumber>
    </recommendedName>
    <alternativeName>
        <fullName evidence="11">L-isoaspartyl protein carboxyl methyltransferase</fullName>
    </alternativeName>
    <alternativeName>
        <fullName evidence="9">Protein L-isoaspartyl methyltransferase</fullName>
    </alternativeName>
    <alternativeName>
        <fullName evidence="10">Protein-beta-aspartate methyltransferase</fullName>
    </alternativeName>
</protein>
<name>A0A9W4MIV4_9ACTN</name>
<dbReference type="InterPro" id="IPR029063">
    <property type="entry name" value="SAM-dependent_MTases_sf"/>
</dbReference>
<keyword evidence="7" id="KW-0808">Transferase</keyword>
<dbReference type="PANTHER" id="PTHR11579:SF0">
    <property type="entry name" value="PROTEIN-L-ISOASPARTATE(D-ASPARTATE) O-METHYLTRANSFERASE"/>
    <property type="match status" value="1"/>
</dbReference>
<gene>
    <name evidence="12" type="ORF">SBRY_50771</name>
</gene>
<keyword evidence="13" id="KW-1185">Reference proteome</keyword>
<dbReference type="CDD" id="cd02440">
    <property type="entry name" value="AdoMet_MTases"/>
    <property type="match status" value="1"/>
</dbReference>
<evidence type="ECO:0000256" key="10">
    <source>
        <dbReference type="ARBA" id="ARBA00031323"/>
    </source>
</evidence>
<evidence type="ECO:0000256" key="8">
    <source>
        <dbReference type="ARBA" id="ARBA00022691"/>
    </source>
</evidence>
<keyword evidence="6 12" id="KW-0489">Methyltransferase</keyword>
<sequence>MTDDPTAGLRARFAATIGGGRPSPWRDAFAAVPRHLFVPSFFRQDGRGEWRRVTAVDDGYAEAVYSDTALTTQLDAGGIPSSSSSEPSTMLAMLDALGAESGHAVFELGTGTGYNAALLAHRLGAENVTSVDVDPGLVDLAVRRLGEYGTRPYVTAGDGALGCPERAPFDRIIATAALREIQPALLEQAAVGAVIVAPIGFGIVRATVSKPGHAEGRFLPIPALFMPRRTPGSDPDFESLRQQAPERTTVPVTDVLERLKFPLSLALPGYNSCSWQDAAGTVTAVGLWTDDGSTALADTTGQARQTGPHRLWDTVEHLASAFPTGSPPREAFGITASPAGRHIWYGEPEGPGWKVRADAP</sequence>
<keyword evidence="8" id="KW-0949">S-adenosyl-L-methionine</keyword>
<dbReference type="EC" id="2.1.1.77" evidence="3"/>
<evidence type="ECO:0000256" key="2">
    <source>
        <dbReference type="ARBA" id="ARBA00005369"/>
    </source>
</evidence>
<evidence type="ECO:0000256" key="7">
    <source>
        <dbReference type="ARBA" id="ARBA00022679"/>
    </source>
</evidence>
<organism evidence="12 13">
    <name type="scientific">Actinacidiphila bryophytorum</name>
    <dbReference type="NCBI Taxonomy" id="1436133"/>
    <lineage>
        <taxon>Bacteria</taxon>
        <taxon>Bacillati</taxon>
        <taxon>Actinomycetota</taxon>
        <taxon>Actinomycetes</taxon>
        <taxon>Kitasatosporales</taxon>
        <taxon>Streptomycetaceae</taxon>
        <taxon>Actinacidiphila</taxon>
    </lineage>
</organism>
<comment type="subcellular location">
    <subcellularLocation>
        <location evidence="1">Cytoplasm</location>
    </subcellularLocation>
</comment>
<evidence type="ECO:0000256" key="11">
    <source>
        <dbReference type="ARBA" id="ARBA00031350"/>
    </source>
</evidence>
<comment type="caution">
    <text evidence="12">The sequence shown here is derived from an EMBL/GenBank/DDBJ whole genome shotgun (WGS) entry which is preliminary data.</text>
</comment>
<dbReference type="PANTHER" id="PTHR11579">
    <property type="entry name" value="PROTEIN-L-ISOASPARTATE O-METHYLTRANSFERASE"/>
    <property type="match status" value="1"/>
</dbReference>
<evidence type="ECO:0000256" key="3">
    <source>
        <dbReference type="ARBA" id="ARBA00011890"/>
    </source>
</evidence>
<keyword evidence="5" id="KW-0963">Cytoplasm</keyword>
<evidence type="ECO:0000313" key="13">
    <source>
        <dbReference type="Proteomes" id="UP001153328"/>
    </source>
</evidence>
<dbReference type="RefSeq" id="WP_205045355.1">
    <property type="nucleotide sequence ID" value="NZ_CAJVAX010000019.1"/>
</dbReference>
<evidence type="ECO:0000256" key="6">
    <source>
        <dbReference type="ARBA" id="ARBA00022603"/>
    </source>
</evidence>
<proteinExistence type="inferred from homology"/>
<dbReference type="SUPFAM" id="SSF53335">
    <property type="entry name" value="S-adenosyl-L-methionine-dependent methyltransferases"/>
    <property type="match status" value="1"/>
</dbReference>
<evidence type="ECO:0000256" key="4">
    <source>
        <dbReference type="ARBA" id="ARBA00013346"/>
    </source>
</evidence>
<dbReference type="Proteomes" id="UP001153328">
    <property type="component" value="Unassembled WGS sequence"/>
</dbReference>
<evidence type="ECO:0000313" key="12">
    <source>
        <dbReference type="EMBL" id="CAG7652041.1"/>
    </source>
</evidence>
<dbReference type="GO" id="GO:0004719">
    <property type="term" value="F:protein-L-isoaspartate (D-aspartate) O-methyltransferase activity"/>
    <property type="evidence" value="ECO:0007669"/>
    <property type="project" value="UniProtKB-EC"/>
</dbReference>